<evidence type="ECO:0000313" key="1">
    <source>
        <dbReference type="EMBL" id="RZC66608.1"/>
    </source>
</evidence>
<keyword evidence="2" id="KW-1185">Reference proteome</keyword>
<evidence type="ECO:0000313" key="2">
    <source>
        <dbReference type="Proteomes" id="UP000316621"/>
    </source>
</evidence>
<dbReference type="Gramene" id="RZC66608">
    <property type="protein sequence ID" value="RZC66608"/>
    <property type="gene ID" value="C5167_010295"/>
</dbReference>
<organism evidence="1 2">
    <name type="scientific">Papaver somniferum</name>
    <name type="common">Opium poppy</name>
    <dbReference type="NCBI Taxonomy" id="3469"/>
    <lineage>
        <taxon>Eukaryota</taxon>
        <taxon>Viridiplantae</taxon>
        <taxon>Streptophyta</taxon>
        <taxon>Embryophyta</taxon>
        <taxon>Tracheophyta</taxon>
        <taxon>Spermatophyta</taxon>
        <taxon>Magnoliopsida</taxon>
        <taxon>Ranunculales</taxon>
        <taxon>Papaveraceae</taxon>
        <taxon>Papaveroideae</taxon>
        <taxon>Papaver</taxon>
    </lineage>
</organism>
<dbReference type="Proteomes" id="UP000316621">
    <property type="component" value="Chromosome 6"/>
</dbReference>
<reference evidence="1 2" key="1">
    <citation type="journal article" date="2018" name="Science">
        <title>The opium poppy genome and morphinan production.</title>
        <authorList>
            <person name="Guo L."/>
            <person name="Winzer T."/>
            <person name="Yang X."/>
            <person name="Li Y."/>
            <person name="Ning Z."/>
            <person name="He Z."/>
            <person name="Teodor R."/>
            <person name="Lu Y."/>
            <person name="Bowser T.A."/>
            <person name="Graham I.A."/>
            <person name="Ye K."/>
        </authorList>
    </citation>
    <scope>NUCLEOTIDE SEQUENCE [LARGE SCALE GENOMIC DNA]</scope>
    <source>
        <strain evidence="2">cv. HN1</strain>
        <tissue evidence="1">Leaves</tissue>
    </source>
</reference>
<gene>
    <name evidence="1" type="ORF">C5167_010295</name>
</gene>
<sequence>MVSIGEQATVEDGVEKGECYLWIESIRSTEASSHPGEYQSLVSSFDYARSPFLLKFVDINLWISLSCEVLHSLIFLLPDYDVDDLSLSKGPINQSGYEAAVRNGEMKLCVLVVGAVGYKEASGAGQDEVAAAGCGAEKMITGGQQNEWKLSPVELVKVCENHP</sequence>
<dbReference type="EMBL" id="CM010720">
    <property type="protein sequence ID" value="RZC66608.1"/>
    <property type="molecule type" value="Genomic_DNA"/>
</dbReference>
<protein>
    <submittedName>
        <fullName evidence="1">Uncharacterized protein</fullName>
    </submittedName>
</protein>
<accession>A0A4Y7K3T1</accession>
<dbReference type="AlphaFoldDB" id="A0A4Y7K3T1"/>
<proteinExistence type="predicted"/>
<name>A0A4Y7K3T1_PAPSO</name>